<protein>
    <submittedName>
        <fullName evidence="2">YibE/F family protein</fullName>
    </submittedName>
</protein>
<feature type="transmembrane region" description="Helical" evidence="1">
    <location>
        <begin position="162"/>
        <end position="182"/>
    </location>
</feature>
<accession>A0A4Q2SAP3</accession>
<feature type="transmembrane region" description="Helical" evidence="1">
    <location>
        <begin position="254"/>
        <end position="276"/>
    </location>
</feature>
<organism evidence="2 3">
    <name type="scientific">Nocardioides ganghwensis</name>
    <dbReference type="NCBI Taxonomy" id="252230"/>
    <lineage>
        <taxon>Bacteria</taxon>
        <taxon>Bacillati</taxon>
        <taxon>Actinomycetota</taxon>
        <taxon>Actinomycetes</taxon>
        <taxon>Propionibacteriales</taxon>
        <taxon>Nocardioidaceae</taxon>
        <taxon>Nocardioides</taxon>
    </lineage>
</organism>
<keyword evidence="1" id="KW-1133">Transmembrane helix</keyword>
<dbReference type="RefSeq" id="WP_129455619.1">
    <property type="nucleotide sequence ID" value="NZ_JACXYX010000002.1"/>
</dbReference>
<dbReference type="InterPro" id="IPR012507">
    <property type="entry name" value="YibE_F"/>
</dbReference>
<reference evidence="2 3" key="1">
    <citation type="submission" date="2019-01" db="EMBL/GenBank/DDBJ databases">
        <title>Novel species of Nocardioides.</title>
        <authorList>
            <person name="Liu Q."/>
            <person name="Xin Y.-H."/>
        </authorList>
    </citation>
    <scope>NUCLEOTIDE SEQUENCE [LARGE SCALE GENOMIC DNA]</scope>
    <source>
        <strain evidence="2 3">CGMCC 4.6875</strain>
    </source>
</reference>
<dbReference type="AlphaFoldDB" id="A0A4Q2SAP3"/>
<evidence type="ECO:0000256" key="1">
    <source>
        <dbReference type="SAM" id="Phobius"/>
    </source>
</evidence>
<evidence type="ECO:0000313" key="2">
    <source>
        <dbReference type="EMBL" id="RYC00933.1"/>
    </source>
</evidence>
<dbReference type="EMBL" id="SDWU01000013">
    <property type="protein sequence ID" value="RYC00933.1"/>
    <property type="molecule type" value="Genomic_DNA"/>
</dbReference>
<name>A0A4Q2SAP3_9ACTN</name>
<dbReference type="OrthoDB" id="5846312at2"/>
<feature type="transmembrane region" description="Helical" evidence="1">
    <location>
        <begin position="215"/>
        <end position="234"/>
    </location>
</feature>
<dbReference type="PANTHER" id="PTHR41771:SF1">
    <property type="entry name" value="MEMBRANE PROTEIN"/>
    <property type="match status" value="1"/>
</dbReference>
<keyword evidence="1" id="KW-0812">Transmembrane</keyword>
<dbReference type="Pfam" id="PF07907">
    <property type="entry name" value="YibE_F"/>
    <property type="match status" value="1"/>
</dbReference>
<proteinExistence type="predicted"/>
<feature type="transmembrane region" description="Helical" evidence="1">
    <location>
        <begin position="20"/>
        <end position="43"/>
    </location>
</feature>
<comment type="caution">
    <text evidence="2">The sequence shown here is derived from an EMBL/GenBank/DDBJ whole genome shotgun (WGS) entry which is preliminary data.</text>
</comment>
<dbReference type="Proteomes" id="UP000293291">
    <property type="component" value="Unassembled WGS sequence"/>
</dbReference>
<feature type="transmembrane region" description="Helical" evidence="1">
    <location>
        <begin position="188"/>
        <end position="206"/>
    </location>
</feature>
<keyword evidence="1" id="KW-0472">Membrane</keyword>
<feature type="transmembrane region" description="Helical" evidence="1">
    <location>
        <begin position="137"/>
        <end position="155"/>
    </location>
</feature>
<feature type="transmembrane region" description="Helical" evidence="1">
    <location>
        <begin position="359"/>
        <end position="381"/>
    </location>
</feature>
<sequence length="399" mass="41094">MGAGHSHGDRPSLGAAPRRLQVLLAVVVGPLVLATLVGLFVLWPDGDLAVSGPGVDVERGTAEVLSVGPCQQEQAVEGCQQAEVEVLSGPGAPGEAVALLPYGSQAPEVVAGDRIIVSFTAEAPDGEQYAFQDFDRGPPLLVLTILFAVGVLALSRWRGIGALASLAYSLVLIAVFTLPAIMEGASPLAVAVITAAAIMLVTLYLSHGFDIRSTVAMLGTLVSLVVIGVLGWVFTRVGHFTGLVDEGSQYISGIAAQVDLRGLLLAGLVIGALGVLDDVTVTQTWAVWELADVDPDASVRSIFVRAMRIGRSHAASTVNTLVLAYVGATLPLMLVFSALSLPFGIAVSQEVVAQEVVRGLVGGLGILAAVPVTTGIAALVAGRLVRERRTASDGPSHRA</sequence>
<keyword evidence="3" id="KW-1185">Reference proteome</keyword>
<gene>
    <name evidence="2" type="ORF">EUA07_13085</name>
</gene>
<feature type="transmembrane region" description="Helical" evidence="1">
    <location>
        <begin position="317"/>
        <end position="339"/>
    </location>
</feature>
<evidence type="ECO:0000313" key="3">
    <source>
        <dbReference type="Proteomes" id="UP000293291"/>
    </source>
</evidence>
<dbReference type="PANTHER" id="PTHR41771">
    <property type="entry name" value="MEMBRANE PROTEIN-RELATED"/>
    <property type="match status" value="1"/>
</dbReference>